<evidence type="ECO:0000256" key="6">
    <source>
        <dbReference type="ARBA" id="ARBA00023125"/>
    </source>
</evidence>
<evidence type="ECO:0000313" key="10">
    <source>
        <dbReference type="Proteomes" id="UP000287766"/>
    </source>
</evidence>
<dbReference type="PANTHER" id="PTHR13604">
    <property type="entry name" value="DC12-RELATED"/>
    <property type="match status" value="1"/>
</dbReference>
<evidence type="ECO:0000256" key="8">
    <source>
        <dbReference type="RuleBase" id="RU364100"/>
    </source>
</evidence>
<keyword evidence="10" id="KW-1185">Reference proteome</keyword>
<evidence type="ECO:0000256" key="2">
    <source>
        <dbReference type="ARBA" id="ARBA00022670"/>
    </source>
</evidence>
<keyword evidence="2 8" id="KW-0645">Protease</keyword>
<name>A0A7Z6ZSG1_9GAMM</name>
<dbReference type="GO" id="GO:0003697">
    <property type="term" value="F:single-stranded DNA binding"/>
    <property type="evidence" value="ECO:0007669"/>
    <property type="project" value="InterPro"/>
</dbReference>
<dbReference type="GO" id="GO:0008233">
    <property type="term" value="F:peptidase activity"/>
    <property type="evidence" value="ECO:0007669"/>
    <property type="project" value="UniProtKB-KW"/>
</dbReference>
<sequence length="192" mass="21833">MCGRMNVIAAPLTAYLDEQLGIEFKTQDNTDLRPTQRIDTLMWNQTTESIQQVPTRWGIQPTWATKLLINAQVETAAVKPTFKRAFTQSRCVIPVSGYYEWRTEEGRKVKYLFESRDNSPLFMGGLVFHGPQHPELVSLTIAPNETCAAYHHRMPFFVLVDAMNYWFTSAVEQLGPLLQPLPDAAIQVSQAE</sequence>
<keyword evidence="3" id="KW-0227">DNA damage</keyword>
<dbReference type="PANTHER" id="PTHR13604:SF0">
    <property type="entry name" value="ABASIC SITE PROCESSING PROTEIN HMCES"/>
    <property type="match status" value="1"/>
</dbReference>
<dbReference type="GO" id="GO:0016829">
    <property type="term" value="F:lyase activity"/>
    <property type="evidence" value="ECO:0007669"/>
    <property type="project" value="UniProtKB-KW"/>
</dbReference>
<dbReference type="Pfam" id="PF02586">
    <property type="entry name" value="SRAP"/>
    <property type="match status" value="1"/>
</dbReference>
<evidence type="ECO:0000256" key="4">
    <source>
        <dbReference type="ARBA" id="ARBA00022801"/>
    </source>
</evidence>
<dbReference type="InterPro" id="IPR003738">
    <property type="entry name" value="SRAP"/>
</dbReference>
<keyword evidence="6" id="KW-0238">DNA-binding</keyword>
<reference evidence="10" key="1">
    <citation type="journal article" date="2018" name="Front. Microbiol.">
        <title>Genome-Based Analysis Reveals the Taxonomy and Diversity of the Family Idiomarinaceae.</title>
        <authorList>
            <person name="Liu Y."/>
            <person name="Lai Q."/>
            <person name="Shao Z."/>
        </authorList>
    </citation>
    <scope>NUCLEOTIDE SEQUENCE [LARGE SCALE GENOMIC DNA]</scope>
    <source>
        <strain evidence="10">KYW314</strain>
    </source>
</reference>
<evidence type="ECO:0000256" key="1">
    <source>
        <dbReference type="ARBA" id="ARBA00008136"/>
    </source>
</evidence>
<evidence type="ECO:0000256" key="5">
    <source>
        <dbReference type="ARBA" id="ARBA00023124"/>
    </source>
</evidence>
<keyword evidence="4 8" id="KW-0378">Hydrolase</keyword>
<proteinExistence type="inferred from homology"/>
<accession>A0A7Z6ZSG1</accession>
<dbReference type="Gene3D" id="3.90.1680.10">
    <property type="entry name" value="SOS response associated peptidase-like"/>
    <property type="match status" value="1"/>
</dbReference>
<evidence type="ECO:0000313" key="9">
    <source>
        <dbReference type="EMBL" id="RUO39561.1"/>
    </source>
</evidence>
<dbReference type="AlphaFoldDB" id="A0A7Z6ZSG1"/>
<keyword evidence="5" id="KW-0190">Covalent protein-DNA linkage</keyword>
<evidence type="ECO:0000256" key="7">
    <source>
        <dbReference type="ARBA" id="ARBA00023239"/>
    </source>
</evidence>
<comment type="similarity">
    <text evidence="1 8">Belongs to the SOS response-associated peptidase family.</text>
</comment>
<dbReference type="GO" id="GO:0106300">
    <property type="term" value="P:protein-DNA covalent cross-linking repair"/>
    <property type="evidence" value="ECO:0007669"/>
    <property type="project" value="InterPro"/>
</dbReference>
<dbReference type="GO" id="GO:0006508">
    <property type="term" value="P:proteolysis"/>
    <property type="evidence" value="ECO:0007669"/>
    <property type="project" value="UniProtKB-KW"/>
</dbReference>
<dbReference type="EC" id="3.4.-.-" evidence="8"/>
<dbReference type="SUPFAM" id="SSF143081">
    <property type="entry name" value="BB1717-like"/>
    <property type="match status" value="1"/>
</dbReference>
<dbReference type="InterPro" id="IPR036590">
    <property type="entry name" value="SRAP-like"/>
</dbReference>
<evidence type="ECO:0000256" key="3">
    <source>
        <dbReference type="ARBA" id="ARBA00022763"/>
    </source>
</evidence>
<comment type="caution">
    <text evidence="9">The sequence shown here is derived from an EMBL/GenBank/DDBJ whole genome shotgun (WGS) entry which is preliminary data.</text>
</comment>
<gene>
    <name evidence="9" type="ORF">CWE22_09700</name>
</gene>
<dbReference type="EMBL" id="PIPR01000002">
    <property type="protein sequence ID" value="RUO39561.1"/>
    <property type="molecule type" value="Genomic_DNA"/>
</dbReference>
<protein>
    <recommendedName>
        <fullName evidence="8">Abasic site processing protein</fullName>
        <ecNumber evidence="8">3.4.-.-</ecNumber>
    </recommendedName>
</protein>
<dbReference type="Proteomes" id="UP000287766">
    <property type="component" value="Unassembled WGS sequence"/>
</dbReference>
<keyword evidence="7" id="KW-0456">Lyase</keyword>
<organism evidence="9 10">
    <name type="scientific">Pseudidiomarina aestuarii</name>
    <dbReference type="NCBI Taxonomy" id="624146"/>
    <lineage>
        <taxon>Bacteria</taxon>
        <taxon>Pseudomonadati</taxon>
        <taxon>Pseudomonadota</taxon>
        <taxon>Gammaproteobacteria</taxon>
        <taxon>Alteromonadales</taxon>
        <taxon>Idiomarinaceae</taxon>
        <taxon>Pseudidiomarina</taxon>
    </lineage>
</organism>